<sequence>MKDRSTAVVFTFVKPAKVLSKLQLDKAFRAWKKGKNSLKYDDRVLKRMKEDTGTHHNFPTSFDKKILSNKPSVVRSDGRSEYLHTGSINNQKGIYHITLKDDVVTHRSFIPQSDWKRYSNRWDLPPRVTP</sequence>
<accession>A0ABY9KUT6</accession>
<proteinExistence type="predicted"/>
<name>A0ABY9KUT6_9BACI</name>
<evidence type="ECO:0000313" key="2">
    <source>
        <dbReference type="Proteomes" id="UP001180087"/>
    </source>
</evidence>
<dbReference type="RefSeq" id="WP_348027614.1">
    <property type="nucleotide sequence ID" value="NZ_CP129113.1"/>
</dbReference>
<dbReference type="EMBL" id="CP129113">
    <property type="protein sequence ID" value="WLV24511.1"/>
    <property type="molecule type" value="Genomic_DNA"/>
</dbReference>
<protein>
    <submittedName>
        <fullName evidence="1">Uncharacterized protein</fullName>
    </submittedName>
</protein>
<organism evidence="1 2">
    <name type="scientific">Aciduricibacillus chroicocephali</name>
    <dbReference type="NCBI Taxonomy" id="3054939"/>
    <lineage>
        <taxon>Bacteria</taxon>
        <taxon>Bacillati</taxon>
        <taxon>Bacillota</taxon>
        <taxon>Bacilli</taxon>
        <taxon>Bacillales</taxon>
        <taxon>Bacillaceae</taxon>
        <taxon>Aciduricibacillus</taxon>
    </lineage>
</organism>
<keyword evidence="2" id="KW-1185">Reference proteome</keyword>
<reference evidence="1" key="1">
    <citation type="submission" date="2023-06" db="EMBL/GenBank/DDBJ databases">
        <title>A Treasure from Seagulls: Isolation and Description of Aciduricobacillus qingdaonensis gen. nov., sp. nov., a Rare Obligately Uric Acid-utilizing Member in the Family Bacillaceae.</title>
        <authorList>
            <person name="Liu W."/>
            <person name="Wang B."/>
        </authorList>
    </citation>
    <scope>NUCLEOTIDE SEQUENCE</scope>
    <source>
        <strain evidence="1">44XB</strain>
    </source>
</reference>
<dbReference type="Proteomes" id="UP001180087">
    <property type="component" value="Chromosome"/>
</dbReference>
<evidence type="ECO:0000313" key="1">
    <source>
        <dbReference type="EMBL" id="WLV24511.1"/>
    </source>
</evidence>
<gene>
    <name evidence="1" type="ORF">QR721_12835</name>
</gene>